<protein>
    <submittedName>
        <fullName evidence="1">Uncharacterized protein</fullName>
    </submittedName>
</protein>
<dbReference type="AlphaFoldDB" id="A0AB36JQQ5"/>
<dbReference type="Proteomes" id="UP000188946">
    <property type="component" value="Unassembled WGS sequence"/>
</dbReference>
<proteinExistence type="predicted"/>
<reference evidence="3 4" key="1">
    <citation type="submission" date="2016-12" db="EMBL/GenBank/DDBJ databases">
        <authorList>
            <person name="Gulvik C.A."/>
        </authorList>
    </citation>
    <scope>NUCLEOTIDE SEQUENCE [LARGE SCALE GENOMIC DNA]</scope>
    <source>
        <strain evidence="2 4">12-5202</strain>
        <strain evidence="1 3">12-5291</strain>
    </source>
</reference>
<gene>
    <name evidence="2" type="ORF">BVE84_10250</name>
    <name evidence="1" type="ORF">BVE86_10510</name>
</gene>
<organism evidence="1 3">
    <name type="scientific">Streptococcus azizii</name>
    <dbReference type="NCBI Taxonomy" id="1579424"/>
    <lineage>
        <taxon>Bacteria</taxon>
        <taxon>Bacillati</taxon>
        <taxon>Bacillota</taxon>
        <taxon>Bacilli</taxon>
        <taxon>Lactobacillales</taxon>
        <taxon>Streptococcaceae</taxon>
        <taxon>Streptococcus</taxon>
    </lineage>
</organism>
<dbReference type="RefSeq" id="WP_076996884.1">
    <property type="nucleotide sequence ID" value="NZ_MSPR01000041.1"/>
</dbReference>
<accession>A0AB36JQQ5</accession>
<dbReference type="EMBL" id="MSPR01000041">
    <property type="protein sequence ID" value="ONK25404.1"/>
    <property type="molecule type" value="Genomic_DNA"/>
</dbReference>
<evidence type="ECO:0000313" key="4">
    <source>
        <dbReference type="Proteomes" id="UP000188946"/>
    </source>
</evidence>
<dbReference type="Proteomes" id="UP000188600">
    <property type="component" value="Unassembled WGS sequence"/>
</dbReference>
<sequence length="175" mass="20896">MLEKKTGTINNIIYNHTVYNNGKNRYYPTLTDLSTVLHEIIASSVTTKYISITPFYINERLNFQEEFDMAHFYIECRDVVTAEERESFIREQMFWLTPDSDYKLLEQYITFEDMQASHFLVEKTDVAGFQQAIHSYMSFLMDRGIPQMMKWLYNFYDLGIESMPYGYFCFEVLSE</sequence>
<evidence type="ECO:0000313" key="2">
    <source>
        <dbReference type="EMBL" id="ONK25404.1"/>
    </source>
</evidence>
<evidence type="ECO:0000313" key="3">
    <source>
        <dbReference type="Proteomes" id="UP000188600"/>
    </source>
</evidence>
<comment type="caution">
    <text evidence="1">The sequence shown here is derived from an EMBL/GenBank/DDBJ whole genome shotgun (WGS) entry which is preliminary data.</text>
</comment>
<keyword evidence="4" id="KW-1185">Reference proteome</keyword>
<name>A0AB36JQQ5_9STRE</name>
<evidence type="ECO:0000313" key="1">
    <source>
        <dbReference type="EMBL" id="ONK25368.1"/>
    </source>
</evidence>
<dbReference type="EMBL" id="MSPT01000038">
    <property type="protein sequence ID" value="ONK25368.1"/>
    <property type="molecule type" value="Genomic_DNA"/>
</dbReference>